<keyword evidence="3" id="KW-1185">Reference proteome</keyword>
<comment type="caution">
    <text evidence="2">The sequence shown here is derived from an EMBL/GenBank/DDBJ whole genome shotgun (WGS) entry which is preliminary data.</text>
</comment>
<name>A0A9X2P420_9BACT</name>
<sequence>MNLTKNFYLDEMLASQSAVRLGFDEQFTPDQAVIDNLRALCLNVLQPLRDGLQRAILTSSGYRCPRVNQAIGGAKTSQHLFGMAADINVGHLTTEQLYQRIKKSGLVFDQLIQEFDRWVHVSYNPDLNANRRQCLRAVKENGATRYIPD</sequence>
<accession>A0A9X2P420</accession>
<evidence type="ECO:0000259" key="1">
    <source>
        <dbReference type="Pfam" id="PF08291"/>
    </source>
</evidence>
<proteinExistence type="predicted"/>
<keyword evidence="2" id="KW-0645">Protease</keyword>
<dbReference type="InterPro" id="IPR013230">
    <property type="entry name" value="Peptidase_M15A_C"/>
</dbReference>
<gene>
    <name evidence="2" type="ORF">NU887_10765</name>
</gene>
<dbReference type="Gene3D" id="3.30.1380.10">
    <property type="match status" value="1"/>
</dbReference>
<dbReference type="EMBL" id="JANSUY010000007">
    <property type="protein sequence ID" value="MCR9015518.1"/>
    <property type="molecule type" value="Genomic_DNA"/>
</dbReference>
<reference evidence="2" key="1">
    <citation type="submission" date="2022-08" db="EMBL/GenBank/DDBJ databases">
        <authorList>
            <person name="Zhang D."/>
        </authorList>
    </citation>
    <scope>NUCLEOTIDE SEQUENCE</scope>
    <source>
        <strain evidence="2">XJ19-11</strain>
    </source>
</reference>
<evidence type="ECO:0000313" key="2">
    <source>
        <dbReference type="EMBL" id="MCR9015518.1"/>
    </source>
</evidence>
<evidence type="ECO:0000313" key="3">
    <source>
        <dbReference type="Proteomes" id="UP001142175"/>
    </source>
</evidence>
<dbReference type="Proteomes" id="UP001142175">
    <property type="component" value="Unassembled WGS sequence"/>
</dbReference>
<keyword evidence="2" id="KW-0378">Hydrolase</keyword>
<dbReference type="Pfam" id="PF08291">
    <property type="entry name" value="Peptidase_M15_3"/>
    <property type="match status" value="1"/>
</dbReference>
<dbReference type="SUPFAM" id="SSF55166">
    <property type="entry name" value="Hedgehog/DD-peptidase"/>
    <property type="match status" value="1"/>
</dbReference>
<dbReference type="GO" id="GO:0004180">
    <property type="term" value="F:carboxypeptidase activity"/>
    <property type="evidence" value="ECO:0007669"/>
    <property type="project" value="UniProtKB-KW"/>
</dbReference>
<keyword evidence="2" id="KW-0121">Carboxypeptidase</keyword>
<dbReference type="RefSeq" id="WP_258423372.1">
    <property type="nucleotide sequence ID" value="NZ_JANSUY010000007.1"/>
</dbReference>
<organism evidence="2 3">
    <name type="scientific">Aquiflexum gelatinilyticum</name>
    <dbReference type="NCBI Taxonomy" id="2961943"/>
    <lineage>
        <taxon>Bacteria</taxon>
        <taxon>Pseudomonadati</taxon>
        <taxon>Bacteroidota</taxon>
        <taxon>Cytophagia</taxon>
        <taxon>Cytophagales</taxon>
        <taxon>Cyclobacteriaceae</taxon>
        <taxon>Aquiflexum</taxon>
    </lineage>
</organism>
<feature type="domain" description="Peptidase M15A C-terminal" evidence="1">
    <location>
        <begin position="6"/>
        <end position="122"/>
    </location>
</feature>
<protein>
    <submittedName>
        <fullName evidence="2">D-Ala-D-Ala carboxypeptidase family metallohydrolase</fullName>
    </submittedName>
</protein>
<dbReference type="AlphaFoldDB" id="A0A9X2P420"/>
<dbReference type="InterPro" id="IPR009045">
    <property type="entry name" value="Zn_M74/Hedgehog-like"/>
</dbReference>